<accession>A0A0M2H8X4</accession>
<keyword evidence="4" id="KW-1185">Reference proteome</keyword>
<evidence type="ECO:0000256" key="1">
    <source>
        <dbReference type="SAM" id="MobiDB-lite"/>
    </source>
</evidence>
<dbReference type="PATRIC" id="fig|92835.4.peg.963"/>
<name>A0A0M2H8X4_9MICO</name>
<proteinExistence type="predicted"/>
<evidence type="ECO:0000313" key="4">
    <source>
        <dbReference type="Proteomes" id="UP000033956"/>
    </source>
</evidence>
<keyword evidence="2" id="KW-0472">Membrane</keyword>
<keyword evidence="2" id="KW-0812">Transmembrane</keyword>
<dbReference type="AlphaFoldDB" id="A0A0M2H8X4"/>
<dbReference type="EMBL" id="JYIZ01000039">
    <property type="protein sequence ID" value="KJL42980.1"/>
    <property type="molecule type" value="Genomic_DNA"/>
</dbReference>
<gene>
    <name evidence="3" type="ORF">RS81_00944</name>
</gene>
<sequence>MPSVNTRRGGRDRRTVVDMTQWPIGLLERTTPRVSRPSWIAHGGSPSPAARRVSRRHGVSGPGGRDHDALSLLDTRSPAAVLPAPHAGTGAWIAVLAVVDLAVATALGLVILAIAT</sequence>
<keyword evidence="2" id="KW-1133">Transmembrane helix</keyword>
<reference evidence="3 4" key="1">
    <citation type="submission" date="2015-02" db="EMBL/GenBank/DDBJ databases">
        <title>Draft genome sequences of ten Microbacterium spp. with emphasis on heavy metal contaminated environments.</title>
        <authorList>
            <person name="Corretto E."/>
        </authorList>
    </citation>
    <scope>NUCLEOTIDE SEQUENCE [LARGE SCALE GENOMIC DNA]</scope>
    <source>
        <strain evidence="3 4">DSM 12510</strain>
    </source>
</reference>
<comment type="caution">
    <text evidence="3">The sequence shown here is derived from an EMBL/GenBank/DDBJ whole genome shotgun (WGS) entry which is preliminary data.</text>
</comment>
<feature type="region of interest" description="Disordered" evidence="1">
    <location>
        <begin position="35"/>
        <end position="70"/>
    </location>
</feature>
<evidence type="ECO:0000256" key="2">
    <source>
        <dbReference type="SAM" id="Phobius"/>
    </source>
</evidence>
<organism evidence="3 4">
    <name type="scientific">Microbacterium terrae</name>
    <dbReference type="NCBI Taxonomy" id="69369"/>
    <lineage>
        <taxon>Bacteria</taxon>
        <taxon>Bacillati</taxon>
        <taxon>Actinomycetota</taxon>
        <taxon>Actinomycetes</taxon>
        <taxon>Micrococcales</taxon>
        <taxon>Microbacteriaceae</taxon>
        <taxon>Microbacterium</taxon>
    </lineage>
</organism>
<protein>
    <submittedName>
        <fullName evidence="3">Uncharacterized protein</fullName>
    </submittedName>
</protein>
<dbReference type="Proteomes" id="UP000033956">
    <property type="component" value="Unassembled WGS sequence"/>
</dbReference>
<dbReference type="STRING" id="92835.RS81_00944"/>
<feature type="transmembrane region" description="Helical" evidence="2">
    <location>
        <begin position="91"/>
        <end position="115"/>
    </location>
</feature>
<evidence type="ECO:0000313" key="3">
    <source>
        <dbReference type="EMBL" id="KJL42980.1"/>
    </source>
</evidence>